<name>A0ABQ4IB36_9ACTN</name>
<evidence type="ECO:0000313" key="2">
    <source>
        <dbReference type="Proteomes" id="UP000647860"/>
    </source>
</evidence>
<sequence length="397" mass="43187">MAGCGTLSCMTVAGRCTWDQANARRLARAGLTGPRSSGEAALAEVARAQCGVHAQVMSAAEWSLGARLDGVSRQSVQDALWRDHRLVKTRGPRGTVHLLATDELPMWAGALGALPTGQDHQPAAVRMTKPQIEAVIEAIDDALRDADLTVDELTEAIAARVGDWSADRVMEAFGDRWPRWRQIEHQVTNRGVMCFGPLRGRKVTYTSPARLLPGFTPAASDVALTDLLAHYLWAYGPATPAHVAQWLSIPRPFATEMFELAADRLEPVDLEGERAWVIAEDRAFDQEPPSGLRLLPYFDAYVIGCHPRDRLFAGRAAQRALANGQAGTFPVLLVDGRVAGVWHQRKSGRRIDVTVEPLDELSAAQRRALDEEADRLAAFFGAKVSMRIGPVTVGGHA</sequence>
<dbReference type="EMBL" id="BOPA01000014">
    <property type="protein sequence ID" value="GIJ15130.1"/>
    <property type="molecule type" value="Genomic_DNA"/>
</dbReference>
<dbReference type="Pfam" id="PF06224">
    <property type="entry name" value="AlkZ-like"/>
    <property type="match status" value="1"/>
</dbReference>
<dbReference type="InterPro" id="IPR009351">
    <property type="entry name" value="AlkZ-like"/>
</dbReference>
<evidence type="ECO:0000313" key="1">
    <source>
        <dbReference type="EMBL" id="GIJ15130.1"/>
    </source>
</evidence>
<reference evidence="1 2" key="1">
    <citation type="submission" date="2021-01" db="EMBL/GenBank/DDBJ databases">
        <title>Whole genome shotgun sequence of Verrucosispora gifhornensis NBRC 16317.</title>
        <authorList>
            <person name="Komaki H."/>
            <person name="Tamura T."/>
        </authorList>
    </citation>
    <scope>NUCLEOTIDE SEQUENCE [LARGE SCALE GENOMIC DNA]</scope>
    <source>
        <strain evidence="1 2">NBRC 16317</strain>
    </source>
</reference>
<keyword evidence="2" id="KW-1185">Reference proteome</keyword>
<dbReference type="PANTHER" id="PTHR38479">
    <property type="entry name" value="LMO0824 PROTEIN"/>
    <property type="match status" value="1"/>
</dbReference>
<comment type="caution">
    <text evidence="1">The sequence shown here is derived from an EMBL/GenBank/DDBJ whole genome shotgun (WGS) entry which is preliminary data.</text>
</comment>
<dbReference type="Proteomes" id="UP000647860">
    <property type="component" value="Unassembled WGS sequence"/>
</dbReference>
<evidence type="ECO:0008006" key="3">
    <source>
        <dbReference type="Google" id="ProtNLM"/>
    </source>
</evidence>
<organism evidence="1 2">
    <name type="scientific">Micromonospora gifhornensis</name>
    <dbReference type="NCBI Taxonomy" id="84594"/>
    <lineage>
        <taxon>Bacteria</taxon>
        <taxon>Bacillati</taxon>
        <taxon>Actinomycetota</taxon>
        <taxon>Actinomycetes</taxon>
        <taxon>Micromonosporales</taxon>
        <taxon>Micromonosporaceae</taxon>
        <taxon>Micromonospora</taxon>
    </lineage>
</organism>
<gene>
    <name evidence="1" type="ORF">Vgi01_18140</name>
</gene>
<protein>
    <recommendedName>
        <fullName evidence="3">Winged helix DNA-binding domain-containing protein</fullName>
    </recommendedName>
</protein>
<proteinExistence type="predicted"/>
<accession>A0ABQ4IB36</accession>
<dbReference type="PANTHER" id="PTHR38479:SF2">
    <property type="entry name" value="WINGED HELIX DNA-BINDING DOMAIN-CONTAINING PROTEIN"/>
    <property type="match status" value="1"/>
</dbReference>